<dbReference type="SUPFAM" id="SSF47598">
    <property type="entry name" value="Ribbon-helix-helix"/>
    <property type="match status" value="1"/>
</dbReference>
<sequence>MLGPLMVPCQYHFCYISPMTQKLQFKLRLDEELHDLIKSAADASNQSINTEVTKRLQNSFTAGRIENADYIDAREAREISSQALADGYSVLMLKCMKLIGDAARQGNTEVLVDTGYSEISPSIETDIIQPVKDKLESLGYQTELDGSTMKVGF</sequence>
<dbReference type="AlphaFoldDB" id="A0A4Q0YK13"/>
<evidence type="ECO:0000313" key="3">
    <source>
        <dbReference type="Proteomes" id="UP000290287"/>
    </source>
</evidence>
<reference evidence="2 3" key="1">
    <citation type="submission" date="2017-10" db="EMBL/GenBank/DDBJ databases">
        <title>Nyctiphanis sp. nov., isolated from the stomach of the euphausiid Nyctiphanes simplex (Hansen, 1911) in the Gulf of California.</title>
        <authorList>
            <person name="Gomez-Gil B."/>
            <person name="Aguilar-Mendez M."/>
            <person name="Lopez-Cortes A."/>
            <person name="Gomez-Gutierrez J."/>
            <person name="Roque A."/>
            <person name="Lang E."/>
            <person name="Gonzalez-Castillo A."/>
        </authorList>
    </citation>
    <scope>NUCLEOTIDE SEQUENCE [LARGE SCALE GENOMIC DNA]</scope>
    <source>
        <strain evidence="2 3">CAIM 600</strain>
    </source>
</reference>
<dbReference type="Pfam" id="PF03869">
    <property type="entry name" value="Arc"/>
    <property type="match status" value="1"/>
</dbReference>
<accession>A0A4Q0YK13</accession>
<protein>
    <recommendedName>
        <fullName evidence="1">Arc-like DNA binding domain-containing protein</fullName>
    </recommendedName>
</protein>
<dbReference type="Gene3D" id="1.10.1220.10">
    <property type="entry name" value="Met repressor-like"/>
    <property type="match status" value="1"/>
</dbReference>
<evidence type="ECO:0000313" key="2">
    <source>
        <dbReference type="EMBL" id="RXJ70783.1"/>
    </source>
</evidence>
<evidence type="ECO:0000259" key="1">
    <source>
        <dbReference type="Pfam" id="PF03869"/>
    </source>
</evidence>
<dbReference type="InterPro" id="IPR005569">
    <property type="entry name" value="Arc_DNA-bd_dom"/>
</dbReference>
<dbReference type="InterPro" id="IPR013321">
    <property type="entry name" value="Arc_rbn_hlx_hlx"/>
</dbReference>
<keyword evidence="3" id="KW-1185">Reference proteome</keyword>
<feature type="domain" description="Arc-like DNA binding" evidence="1">
    <location>
        <begin position="23"/>
        <end position="61"/>
    </location>
</feature>
<dbReference type="GO" id="GO:0006355">
    <property type="term" value="P:regulation of DNA-templated transcription"/>
    <property type="evidence" value="ECO:0007669"/>
    <property type="project" value="InterPro"/>
</dbReference>
<dbReference type="Proteomes" id="UP000290287">
    <property type="component" value="Unassembled WGS sequence"/>
</dbReference>
<proteinExistence type="predicted"/>
<name>A0A4Q0YK13_9GAMM</name>
<dbReference type="InterPro" id="IPR010985">
    <property type="entry name" value="Ribbon_hlx_hlx"/>
</dbReference>
<gene>
    <name evidence="2" type="ORF">CS022_22425</name>
</gene>
<comment type="caution">
    <text evidence="2">The sequence shown here is derived from an EMBL/GenBank/DDBJ whole genome shotgun (WGS) entry which is preliminary data.</text>
</comment>
<dbReference type="EMBL" id="PEIB01000044">
    <property type="protein sequence ID" value="RXJ70783.1"/>
    <property type="molecule type" value="Genomic_DNA"/>
</dbReference>
<dbReference type="GO" id="GO:0003677">
    <property type="term" value="F:DNA binding"/>
    <property type="evidence" value="ECO:0007669"/>
    <property type="project" value="InterPro"/>
</dbReference>
<organism evidence="2 3">
    <name type="scientific">Veronia nyctiphanis</name>
    <dbReference type="NCBI Taxonomy" id="1278244"/>
    <lineage>
        <taxon>Bacteria</taxon>
        <taxon>Pseudomonadati</taxon>
        <taxon>Pseudomonadota</taxon>
        <taxon>Gammaproteobacteria</taxon>
        <taxon>Vibrionales</taxon>
        <taxon>Vibrionaceae</taxon>
        <taxon>Veronia</taxon>
    </lineage>
</organism>